<comment type="caution">
    <text evidence="3">The sequence shown here is derived from an EMBL/GenBank/DDBJ whole genome shotgun (WGS) entry which is preliminary data.</text>
</comment>
<dbReference type="Proteomes" id="UP000431913">
    <property type="component" value="Unassembled WGS sequence"/>
</dbReference>
<reference evidence="3 4" key="1">
    <citation type="submission" date="2019-08" db="EMBL/GenBank/DDBJ databases">
        <title>In-depth cultivation of the pig gut microbiome towards novel bacterial diversity and tailored functional studies.</title>
        <authorList>
            <person name="Wylensek D."/>
            <person name="Hitch T.C.A."/>
            <person name="Clavel T."/>
        </authorList>
    </citation>
    <scope>NUCLEOTIDE SEQUENCE [LARGE SCALE GENOMIC DNA]</scope>
    <source>
        <strain evidence="3 4">WCA3-601-WT-6J</strain>
    </source>
</reference>
<organism evidence="3 4">
    <name type="scientific">Ruthenibacterium lactatiformans</name>
    <dbReference type="NCBI Taxonomy" id="1550024"/>
    <lineage>
        <taxon>Bacteria</taxon>
        <taxon>Bacillati</taxon>
        <taxon>Bacillota</taxon>
        <taxon>Clostridia</taxon>
        <taxon>Eubacteriales</taxon>
        <taxon>Oscillospiraceae</taxon>
        <taxon>Ruthenibacterium</taxon>
    </lineage>
</organism>
<evidence type="ECO:0000259" key="2">
    <source>
        <dbReference type="Pfam" id="PF12960"/>
    </source>
</evidence>
<protein>
    <submittedName>
        <fullName evidence="3">DUF3849 domain-containing protein</fullName>
    </submittedName>
</protein>
<gene>
    <name evidence="3" type="ORF">FYJ76_05335</name>
</gene>
<sequence length="172" mass="19658">MNHTPVYIYPAEYAREHGELEAYRASSKADIACKEAIEAAIRDHYRNNRLDISCVKQVSDEFGCERMLRVLANTVRQKDWDGRISHDNKAWAQTIPIYANPDGWGQDRNVYFVVESHPGLTDLFVTQARKEYAKEQDNPKERNSVLAKLRKPKAESSIKAPSPKAKGQELEP</sequence>
<evidence type="ECO:0000313" key="4">
    <source>
        <dbReference type="Proteomes" id="UP000431913"/>
    </source>
</evidence>
<feature type="compositionally biased region" description="Basic and acidic residues" evidence="1">
    <location>
        <begin position="132"/>
        <end position="143"/>
    </location>
</feature>
<name>A0A6I2U5E1_9FIRM</name>
<feature type="domain" description="DUF3849" evidence="2">
    <location>
        <begin position="6"/>
        <end position="132"/>
    </location>
</feature>
<dbReference type="AlphaFoldDB" id="A0A6I2U5E1"/>
<proteinExistence type="predicted"/>
<accession>A0A6I2U5E1</accession>
<dbReference type="InterPro" id="IPR024383">
    <property type="entry name" value="DUF3849"/>
</dbReference>
<evidence type="ECO:0000313" key="3">
    <source>
        <dbReference type="EMBL" id="MST91364.1"/>
    </source>
</evidence>
<feature type="region of interest" description="Disordered" evidence="1">
    <location>
        <begin position="132"/>
        <end position="172"/>
    </location>
</feature>
<dbReference type="EMBL" id="VUNJ01000004">
    <property type="protein sequence ID" value="MST91364.1"/>
    <property type="molecule type" value="Genomic_DNA"/>
</dbReference>
<dbReference type="RefSeq" id="WP_154522051.1">
    <property type="nucleotide sequence ID" value="NZ_VUNJ01000004.1"/>
</dbReference>
<evidence type="ECO:0000256" key="1">
    <source>
        <dbReference type="SAM" id="MobiDB-lite"/>
    </source>
</evidence>
<dbReference type="Pfam" id="PF12960">
    <property type="entry name" value="DUF3849"/>
    <property type="match status" value="1"/>
</dbReference>